<keyword evidence="1" id="KW-1133">Transmembrane helix</keyword>
<evidence type="ECO:0000313" key="3">
    <source>
        <dbReference type="EMBL" id="AHF23669.1"/>
    </source>
</evidence>
<dbReference type="PANTHER" id="PTHR43358:SF4">
    <property type="entry name" value="ALPHA_BETA HYDROLASE FOLD-1 DOMAIN-CONTAINING PROTEIN"/>
    <property type="match status" value="1"/>
</dbReference>
<dbReference type="PANTHER" id="PTHR43358">
    <property type="entry name" value="ALPHA/BETA-HYDROLASE"/>
    <property type="match status" value="1"/>
</dbReference>
<keyword evidence="3" id="KW-0378">Hydrolase</keyword>
<sequence length="312" mass="34695">MNPVLLVNLILIGVFLVYIIGPAAVGFYTTFSRFRCESFDTKDITGTVFEKYKSLYVELIPKIKAMPHERVTVRSEEGFDLVADFFDNGSDDTVIFVHGFSSNKYSNFAKQCDDLKDRVNFLLVEQRAHNDSGGKWVTFGIKEQFDLVKWCEWAAARKPGKIFVYGVSMGAATAGFASDKLDPARVAGLIMESGFKSPFTMLYDSSVGKYTIVKILTPFMALFARIFIGIDMRQRVADSLAKTAIPVLFIHGTKDVKVPIAHSCYNSEVCSSDNRKLFIEGGQHAVTYIYGAEKTADAVRSFIDYGFGDGAK</sequence>
<dbReference type="Pfam" id="PF00561">
    <property type="entry name" value="Abhydrolase_1"/>
    <property type="match status" value="1"/>
</dbReference>
<name>W0FJT3_9BACT</name>
<proteinExistence type="predicted"/>
<dbReference type="InterPro" id="IPR029058">
    <property type="entry name" value="AB_hydrolase_fold"/>
</dbReference>
<feature type="domain" description="AB hydrolase-1" evidence="2">
    <location>
        <begin position="93"/>
        <end position="202"/>
    </location>
</feature>
<dbReference type="SUPFAM" id="SSF53474">
    <property type="entry name" value="alpha/beta-Hydrolases"/>
    <property type="match status" value="1"/>
</dbReference>
<keyword evidence="1" id="KW-0812">Transmembrane</keyword>
<dbReference type="Gene3D" id="3.40.50.1820">
    <property type="entry name" value="alpha/beta hydrolase"/>
    <property type="match status" value="1"/>
</dbReference>
<dbReference type="AlphaFoldDB" id="W0FJT3"/>
<dbReference type="InterPro" id="IPR000073">
    <property type="entry name" value="AB_hydrolase_1"/>
</dbReference>
<reference evidence="3" key="1">
    <citation type="journal article" date="2013" name="PLoS ONE">
        <title>Metagenomic insights into the carbohydrate-active enzymes carried by the microorganisms adhering to solid digesta in the rumen of cows.</title>
        <authorList>
            <person name="Wang L."/>
            <person name="Hatem A."/>
            <person name="Catalyurek U.V."/>
            <person name="Morrison M."/>
            <person name="Yu Z."/>
        </authorList>
    </citation>
    <scope>NUCLEOTIDE SEQUENCE</scope>
</reference>
<evidence type="ECO:0000256" key="1">
    <source>
        <dbReference type="SAM" id="Phobius"/>
    </source>
</evidence>
<organism evidence="3">
    <name type="scientific">uncultured bacterium Contig1532b</name>
    <dbReference type="NCBI Taxonomy" id="1393450"/>
    <lineage>
        <taxon>Bacteria</taxon>
        <taxon>environmental samples</taxon>
    </lineage>
</organism>
<keyword evidence="1" id="KW-0472">Membrane</keyword>
<feature type="transmembrane region" description="Helical" evidence="1">
    <location>
        <begin position="6"/>
        <end position="28"/>
    </location>
</feature>
<protein>
    <submittedName>
        <fullName evidence="3">Alpha/beta hydrolase</fullName>
    </submittedName>
</protein>
<accession>W0FJT3</accession>
<dbReference type="EMBL" id="KC246771">
    <property type="protein sequence ID" value="AHF23669.1"/>
    <property type="molecule type" value="Genomic_DNA"/>
</dbReference>
<dbReference type="InterPro" id="IPR052920">
    <property type="entry name" value="DNA-binding_regulatory"/>
</dbReference>
<dbReference type="GO" id="GO:0016787">
    <property type="term" value="F:hydrolase activity"/>
    <property type="evidence" value="ECO:0007669"/>
    <property type="project" value="UniProtKB-KW"/>
</dbReference>
<evidence type="ECO:0000259" key="2">
    <source>
        <dbReference type="Pfam" id="PF00561"/>
    </source>
</evidence>